<dbReference type="Proteomes" id="UP001199106">
    <property type="component" value="Unassembled WGS sequence"/>
</dbReference>
<keyword evidence="2" id="KW-1185">Reference proteome</keyword>
<evidence type="ECO:0000313" key="1">
    <source>
        <dbReference type="EMBL" id="KAG9191323.1"/>
    </source>
</evidence>
<dbReference type="EMBL" id="JAANER010000004">
    <property type="protein sequence ID" value="KAG9191323.1"/>
    <property type="molecule type" value="Genomic_DNA"/>
</dbReference>
<protein>
    <submittedName>
        <fullName evidence="1">Uncharacterized protein</fullName>
    </submittedName>
</protein>
<proteinExistence type="predicted"/>
<organism evidence="1 2">
    <name type="scientific">Alternaria panax</name>
    <dbReference type="NCBI Taxonomy" id="48097"/>
    <lineage>
        <taxon>Eukaryota</taxon>
        <taxon>Fungi</taxon>
        <taxon>Dikarya</taxon>
        <taxon>Ascomycota</taxon>
        <taxon>Pezizomycotina</taxon>
        <taxon>Dothideomycetes</taxon>
        <taxon>Pleosporomycetidae</taxon>
        <taxon>Pleosporales</taxon>
        <taxon>Pleosporineae</taxon>
        <taxon>Pleosporaceae</taxon>
        <taxon>Alternaria</taxon>
        <taxon>Alternaria sect. Panax</taxon>
    </lineage>
</organism>
<sequence>MADRDDFSRPAEEALLRLANFKAHNPLCVTTVPAVPQPSPCPGLPSPSMSSATYGPQRLPPTPSFPQFQPSRMNIPPTAYAPAYAPTRQVPEVNRIPGLATQRPYSQPPAPQTYQPLVYPEPVGFITQRMVYDRIYILLRDNLTNWWTRNPAALHAVTHRLAGTITYSGPKGMFGPDGIQSPSQISLYIGREGIYRYMCLAVNSKQSAFSIILKGDLCEKDGNDPLYDEELMALCKDGFDRGVTKLYTFAVAENERKAGQKN</sequence>
<evidence type="ECO:0000313" key="2">
    <source>
        <dbReference type="Proteomes" id="UP001199106"/>
    </source>
</evidence>
<dbReference type="AlphaFoldDB" id="A0AAD4IB84"/>
<comment type="caution">
    <text evidence="1">The sequence shown here is derived from an EMBL/GenBank/DDBJ whole genome shotgun (WGS) entry which is preliminary data.</text>
</comment>
<reference evidence="1" key="1">
    <citation type="submission" date="2021-07" db="EMBL/GenBank/DDBJ databases">
        <title>Genome Resource of American Ginseng Black Spot Pathogen Alternaria panax.</title>
        <authorList>
            <person name="Qiu C."/>
            <person name="Wang W."/>
            <person name="Liu Z."/>
        </authorList>
    </citation>
    <scope>NUCLEOTIDE SEQUENCE</scope>
    <source>
        <strain evidence="1">BNCC115425</strain>
    </source>
</reference>
<name>A0AAD4IB84_9PLEO</name>
<gene>
    <name evidence="1" type="ORF">G6011_09411</name>
</gene>
<accession>A0AAD4IB84</accession>